<dbReference type="EMBL" id="FOCF01000005">
    <property type="protein sequence ID" value="SEN25466.1"/>
    <property type="molecule type" value="Genomic_DNA"/>
</dbReference>
<dbReference type="GO" id="GO:0005886">
    <property type="term" value="C:plasma membrane"/>
    <property type="evidence" value="ECO:0007669"/>
    <property type="project" value="UniProtKB-SubCell"/>
</dbReference>
<dbReference type="Gene3D" id="3.30.70.1320">
    <property type="entry name" value="Multidrug efflux transporter AcrB pore domain like"/>
    <property type="match status" value="1"/>
</dbReference>
<dbReference type="InterPro" id="IPR004764">
    <property type="entry name" value="MdtF-like"/>
</dbReference>
<protein>
    <recommendedName>
        <fullName evidence="9">Efflux pump membrane transporter</fullName>
    </recommendedName>
</protein>
<evidence type="ECO:0000256" key="1">
    <source>
        <dbReference type="ARBA" id="ARBA00004429"/>
    </source>
</evidence>
<dbReference type="Pfam" id="PF00873">
    <property type="entry name" value="ACR_tran"/>
    <property type="match status" value="1"/>
</dbReference>
<dbReference type="PRINTS" id="PR00702">
    <property type="entry name" value="ACRIFLAVINRP"/>
</dbReference>
<dbReference type="PANTHER" id="PTHR32063:SF32">
    <property type="entry name" value="AMINOGLYCOSIDE EFFLUX PUMP-RELATED"/>
    <property type="match status" value="1"/>
</dbReference>
<feature type="transmembrane region" description="Helical" evidence="9">
    <location>
        <begin position="12"/>
        <end position="34"/>
    </location>
</feature>
<keyword evidence="12" id="KW-1185">Reference proteome</keyword>
<feature type="transmembrane region" description="Helical" evidence="9">
    <location>
        <begin position="341"/>
        <end position="360"/>
    </location>
</feature>
<dbReference type="OrthoDB" id="9807350at2"/>
<evidence type="ECO:0000256" key="8">
    <source>
        <dbReference type="ARBA" id="ARBA00023136"/>
    </source>
</evidence>
<feature type="compositionally biased region" description="Basic and acidic residues" evidence="10">
    <location>
        <begin position="1063"/>
        <end position="1076"/>
    </location>
</feature>
<proteinExistence type="inferred from homology"/>
<feature type="transmembrane region" description="Helical" evidence="9">
    <location>
        <begin position="472"/>
        <end position="494"/>
    </location>
</feature>
<feature type="transmembrane region" description="Helical" evidence="9">
    <location>
        <begin position="917"/>
        <end position="937"/>
    </location>
</feature>
<dbReference type="FunFam" id="3.30.70.1430:FF:000001">
    <property type="entry name" value="Efflux pump membrane transporter"/>
    <property type="match status" value="1"/>
</dbReference>
<dbReference type="Gene3D" id="3.30.70.1430">
    <property type="entry name" value="Multidrug efflux transporter AcrB pore domain"/>
    <property type="match status" value="2"/>
</dbReference>
<keyword evidence="7 9" id="KW-1133">Transmembrane helix</keyword>
<evidence type="ECO:0000256" key="3">
    <source>
        <dbReference type="ARBA" id="ARBA00022448"/>
    </source>
</evidence>
<comment type="subcellular location">
    <subcellularLocation>
        <location evidence="1 9">Cell inner membrane</location>
        <topology evidence="1 9">Multi-pass membrane protein</topology>
    </subcellularLocation>
</comment>
<keyword evidence="4" id="KW-1003">Cell membrane</keyword>
<dbReference type="SUPFAM" id="SSF82866">
    <property type="entry name" value="Multidrug efflux transporter AcrB transmembrane domain"/>
    <property type="match status" value="2"/>
</dbReference>
<feature type="transmembrane region" description="Helical" evidence="9">
    <location>
        <begin position="1018"/>
        <end position="1046"/>
    </location>
</feature>
<feature type="compositionally biased region" description="Pro residues" evidence="10">
    <location>
        <begin position="1084"/>
        <end position="1105"/>
    </location>
</feature>
<feature type="transmembrane region" description="Helical" evidence="9">
    <location>
        <begin position="893"/>
        <end position="910"/>
    </location>
</feature>
<evidence type="ECO:0000256" key="2">
    <source>
        <dbReference type="ARBA" id="ARBA00010942"/>
    </source>
</evidence>
<keyword evidence="6 9" id="KW-0812">Transmembrane</keyword>
<name>A0A1H8F1E0_9SPHN</name>
<dbReference type="InterPro" id="IPR001036">
    <property type="entry name" value="Acrflvin-R"/>
</dbReference>
<evidence type="ECO:0000256" key="4">
    <source>
        <dbReference type="ARBA" id="ARBA00022475"/>
    </source>
</evidence>
<evidence type="ECO:0000256" key="5">
    <source>
        <dbReference type="ARBA" id="ARBA00022519"/>
    </source>
</evidence>
<feature type="region of interest" description="Disordered" evidence="10">
    <location>
        <begin position="1057"/>
        <end position="1105"/>
    </location>
</feature>
<dbReference type="Gene3D" id="3.30.70.1440">
    <property type="entry name" value="Multidrug efflux transporter AcrB pore domain"/>
    <property type="match status" value="1"/>
</dbReference>
<feature type="transmembrane region" description="Helical" evidence="9">
    <location>
        <begin position="557"/>
        <end position="577"/>
    </location>
</feature>
<dbReference type="FunFam" id="1.20.1640.10:FF:000001">
    <property type="entry name" value="Efflux pump membrane transporter"/>
    <property type="match status" value="1"/>
</dbReference>
<feature type="transmembrane region" description="Helical" evidence="9">
    <location>
        <begin position="440"/>
        <end position="460"/>
    </location>
</feature>
<feature type="transmembrane region" description="Helical" evidence="9">
    <location>
        <begin position="992"/>
        <end position="1012"/>
    </location>
</feature>
<feature type="transmembrane region" description="Helical" evidence="9">
    <location>
        <begin position="394"/>
        <end position="414"/>
    </location>
</feature>
<evidence type="ECO:0000256" key="9">
    <source>
        <dbReference type="RuleBase" id="RU364070"/>
    </source>
</evidence>
<feature type="transmembrane region" description="Helical" evidence="9">
    <location>
        <begin position="943"/>
        <end position="966"/>
    </location>
</feature>
<dbReference type="SUPFAM" id="SSF82693">
    <property type="entry name" value="Multidrug efflux transporter AcrB pore domain, PN1, PN2, PC1 and PC2 subdomains"/>
    <property type="match status" value="4"/>
</dbReference>
<dbReference type="FunFam" id="3.30.2090.10:FF:000001">
    <property type="entry name" value="Efflux pump membrane transporter"/>
    <property type="match status" value="1"/>
</dbReference>
<dbReference type="NCBIfam" id="TIGR00915">
    <property type="entry name" value="2A0602"/>
    <property type="match status" value="1"/>
</dbReference>
<dbReference type="NCBIfam" id="NF000282">
    <property type="entry name" value="RND_permease_1"/>
    <property type="match status" value="1"/>
</dbReference>
<evidence type="ECO:0000313" key="12">
    <source>
        <dbReference type="Proteomes" id="UP000199206"/>
    </source>
</evidence>
<dbReference type="PANTHER" id="PTHR32063">
    <property type="match status" value="1"/>
</dbReference>
<dbReference type="STRING" id="1166340.SAMN05192583_2382"/>
<comment type="similarity">
    <text evidence="2 9">Belongs to the resistance-nodulation-cell division (RND) (TC 2.A.6) family.</text>
</comment>
<dbReference type="Proteomes" id="UP000199206">
    <property type="component" value="Unassembled WGS sequence"/>
</dbReference>
<dbReference type="SUPFAM" id="SSF82714">
    <property type="entry name" value="Multidrug efflux transporter AcrB TolC docking domain, DN and DC subdomains"/>
    <property type="match status" value="2"/>
</dbReference>
<sequence length="1105" mass="118207">MLSRVFIDRPIFAWVIAIIVMLAGVGGIMGLPIAQYPDVAPPQVSIRANYPGASAQTLQNSVTQVIEQTLTGIDGLLYFSSSSSARGSVTITATFRKGTNPDIAQVQVQNQVQQSLSRLPQQVQQQGLTVRKSNPDFLLIAAVYDETDQRTSQDVSDYLASNLQDPLGRIPGVGDTNVFGSQYAMRIWLDPTQLAAYQLMPGDVVTAIQNQNTEVAAGELGAQPQPDTQYLNATVTAQSRLQTPEQFANILLKTLSSGATVRLKDVGHIELGAEDYATRSNINRHPGAGIAVLLAPGADALKTAELVKGQIDQAAKNFPAGFKYAYANDSTNFIKLSIDEVVKTLIEAIILVVIVMFVFLQSWRATLIPTIAVPVVLLGTFAIFYLAGFSINTLTLFGLVLAIGLLVDDAIVVVENVERLMEEDPSLSPREATIKSMDEITVALVAIALVLSAVFLPMAFFGGSTGVIYRQFSLTIVSAMILSVFVALILSPALTATLLKQKKRNDEGHAIEDGWLGRHFPRVAHFFGVARDKFNNGFNTVSDKYRDGVKALIGRKWLFLGIYAVTVAVLAILFLRLPTGFLPTEDQGIALVQFQLPPGATQVRTSAVQKQVEEYFAKNESANVATMFSATGRGGGGAPGGQNTGLAFLALSPYDDRHGKDNSADAITGRASGAFRNIRDAQVYALVPPAIRGLGQSNGFTMELQNSSGMTAEKFAQARDQLLAKAADDPSLVGVRLTELPDVATLKVDVDQQKLAALGLTQTDVNTTLSTAWGGRYVNDFLDRGRVKRVYVQGDAQFRQKPSDLSQWFVRGSSGQMAPFSSFAQTSWGQAPVSLSRFNGIPSYELQGSAAPGKSSGEAMAAIEKLARDIPGTSVAWSGLSYQERLSSGQAPILYGLSLLVVFLCLAALYESWSIPFAVLLVVPLGLVGAIAAVTLRGLVNDVYLQIGLLTTMGLASKNAILMIEFAEQAEREGKRVIDAALEAARIRLRPILMTSFAFIFGVFPLAISTGAGANSRIAIGTAVIGGMLTATFLAIFYIPLFFVLVRRGVRDGLARLRGKPTGFHDDDQDGKDGDGGPHGGPSGPTPPQLPPPPNRPALPAPEGA</sequence>
<dbReference type="GO" id="GO:0009636">
    <property type="term" value="P:response to toxic substance"/>
    <property type="evidence" value="ECO:0007669"/>
    <property type="project" value="UniProtKB-ARBA"/>
</dbReference>
<dbReference type="RefSeq" id="WP_093665911.1">
    <property type="nucleotide sequence ID" value="NZ_FOCF01000005.1"/>
</dbReference>
<feature type="transmembrane region" description="Helical" evidence="9">
    <location>
        <begin position="367"/>
        <end position="388"/>
    </location>
</feature>
<organism evidence="11 12">
    <name type="scientific">Sphingomonas gellani</name>
    <dbReference type="NCBI Taxonomy" id="1166340"/>
    <lineage>
        <taxon>Bacteria</taxon>
        <taxon>Pseudomonadati</taxon>
        <taxon>Pseudomonadota</taxon>
        <taxon>Alphaproteobacteria</taxon>
        <taxon>Sphingomonadales</taxon>
        <taxon>Sphingomonadaceae</taxon>
        <taxon>Sphingomonas</taxon>
    </lineage>
</organism>
<reference evidence="12" key="1">
    <citation type="submission" date="2016-10" db="EMBL/GenBank/DDBJ databases">
        <authorList>
            <person name="Varghese N."/>
            <person name="Submissions S."/>
        </authorList>
    </citation>
    <scope>NUCLEOTIDE SEQUENCE [LARGE SCALE GENOMIC DNA]</scope>
    <source>
        <strain evidence="12">S6-262</strain>
    </source>
</reference>
<gene>
    <name evidence="11" type="ORF">SAMN05192583_2382</name>
</gene>
<evidence type="ECO:0000313" key="11">
    <source>
        <dbReference type="EMBL" id="SEN25466.1"/>
    </source>
</evidence>
<accession>A0A1H8F1E0</accession>
<evidence type="ECO:0000256" key="10">
    <source>
        <dbReference type="SAM" id="MobiDB-lite"/>
    </source>
</evidence>
<dbReference type="InterPro" id="IPR027463">
    <property type="entry name" value="AcrB_DN_DC_subdom"/>
</dbReference>
<dbReference type="AlphaFoldDB" id="A0A1H8F1E0"/>
<evidence type="ECO:0000256" key="7">
    <source>
        <dbReference type="ARBA" id="ARBA00022989"/>
    </source>
</evidence>
<evidence type="ECO:0000256" key="6">
    <source>
        <dbReference type="ARBA" id="ARBA00022692"/>
    </source>
</evidence>
<keyword evidence="3 9" id="KW-0813">Transport</keyword>
<dbReference type="Gene3D" id="3.30.2090.10">
    <property type="entry name" value="Multidrug efflux transporter AcrB TolC docking domain, DN and DC subdomains"/>
    <property type="match status" value="2"/>
</dbReference>
<dbReference type="GO" id="GO:0015562">
    <property type="term" value="F:efflux transmembrane transporter activity"/>
    <property type="evidence" value="ECO:0007669"/>
    <property type="project" value="InterPro"/>
</dbReference>
<dbReference type="GO" id="GO:0042910">
    <property type="term" value="F:xenobiotic transmembrane transporter activity"/>
    <property type="evidence" value="ECO:0007669"/>
    <property type="project" value="TreeGrafter"/>
</dbReference>
<keyword evidence="8 9" id="KW-0472">Membrane</keyword>
<keyword evidence="5 9" id="KW-0997">Cell inner membrane</keyword>
<dbReference type="Gene3D" id="1.20.1640.10">
    <property type="entry name" value="Multidrug efflux transporter AcrB transmembrane domain"/>
    <property type="match status" value="2"/>
</dbReference>